<comment type="caution">
    <text evidence="2">The sequence shown here is derived from an EMBL/GenBank/DDBJ whole genome shotgun (WGS) entry which is preliminary data.</text>
</comment>
<name>A0A2N6NUS6_BEABA</name>
<evidence type="ECO:0000313" key="3">
    <source>
        <dbReference type="Proteomes" id="UP000235728"/>
    </source>
</evidence>
<organism evidence="2 3">
    <name type="scientific">Beauveria bassiana</name>
    <name type="common">White muscardine disease fungus</name>
    <name type="synonym">Tritirachium shiotae</name>
    <dbReference type="NCBI Taxonomy" id="176275"/>
    <lineage>
        <taxon>Eukaryota</taxon>
        <taxon>Fungi</taxon>
        <taxon>Dikarya</taxon>
        <taxon>Ascomycota</taxon>
        <taxon>Pezizomycotina</taxon>
        <taxon>Sordariomycetes</taxon>
        <taxon>Hypocreomycetidae</taxon>
        <taxon>Hypocreales</taxon>
        <taxon>Cordycipitaceae</taxon>
        <taxon>Beauveria</taxon>
    </lineage>
</organism>
<accession>A0A2N6NUS6</accession>
<reference evidence="2 3" key="1">
    <citation type="journal article" date="2016" name="Appl. Microbiol. Biotechnol.">
        <title>Characterization of T-DNA insertion mutants with decreased virulence in the entomopathogenic fungus Beauveria bassiana JEF-007.</title>
        <authorList>
            <person name="Kim S."/>
            <person name="Lee S.J."/>
            <person name="Nai Y.S."/>
            <person name="Yu J.S."/>
            <person name="Lee M.R."/>
            <person name="Yang Y.T."/>
            <person name="Kim J.S."/>
        </authorList>
    </citation>
    <scope>NUCLEOTIDE SEQUENCE [LARGE SCALE GENOMIC DNA]</scope>
    <source>
        <strain evidence="2 3">JEF-007</strain>
    </source>
</reference>
<dbReference type="EMBL" id="MRVG01000003">
    <property type="protein sequence ID" value="PMB71032.1"/>
    <property type="molecule type" value="Genomic_DNA"/>
</dbReference>
<gene>
    <name evidence="2" type="ORF">BM221_003496</name>
</gene>
<evidence type="ECO:0000313" key="2">
    <source>
        <dbReference type="EMBL" id="PMB71032.1"/>
    </source>
</evidence>
<dbReference type="Proteomes" id="UP000235728">
    <property type="component" value="Unassembled WGS sequence"/>
</dbReference>
<sequence>MEHNNFSWEHNDLSREHDHLSWEHNDPKDEENKIFENKEINKNRAKEQRVPGHLELSDNHMQPPLTIYYVHDAPHTRQKLEAEVRVLRDFAIAWNKKHSDMKGAMPVNEALPCSVLFVRPNRDGSEGRAHMTVFVASAETWAQGYARSCCHVFSIDERPSLGFCSWERVDTKKNSFNGKQISAALANAEATDLDVAMPGDPNRIDADEWNWVRETVCGEEVWVRDPSFM</sequence>
<protein>
    <submittedName>
        <fullName evidence="2">Uncharacterized protein</fullName>
    </submittedName>
</protein>
<evidence type="ECO:0000256" key="1">
    <source>
        <dbReference type="SAM" id="MobiDB-lite"/>
    </source>
</evidence>
<proteinExistence type="predicted"/>
<feature type="region of interest" description="Disordered" evidence="1">
    <location>
        <begin position="20"/>
        <end position="57"/>
    </location>
</feature>
<dbReference type="AlphaFoldDB" id="A0A2N6NUS6"/>